<keyword evidence="2 10" id="KW-0813">Transport</keyword>
<evidence type="ECO:0000256" key="8">
    <source>
        <dbReference type="ARBA" id="ARBA00023170"/>
    </source>
</evidence>
<evidence type="ECO:0000256" key="5">
    <source>
        <dbReference type="ARBA" id="ARBA00022729"/>
    </source>
</evidence>
<dbReference type="GO" id="GO:0015344">
    <property type="term" value="F:siderophore uptake transmembrane transporter activity"/>
    <property type="evidence" value="ECO:0007669"/>
    <property type="project" value="TreeGrafter"/>
</dbReference>
<dbReference type="SUPFAM" id="SSF56935">
    <property type="entry name" value="Porins"/>
    <property type="match status" value="1"/>
</dbReference>
<keyword evidence="7 10" id="KW-0472">Membrane</keyword>
<dbReference type="Gene3D" id="2.170.130.10">
    <property type="entry name" value="TonB-dependent receptor, plug domain"/>
    <property type="match status" value="1"/>
</dbReference>
<dbReference type="InterPro" id="IPR012910">
    <property type="entry name" value="Plug_dom"/>
</dbReference>
<dbReference type="Proteomes" id="UP001319200">
    <property type="component" value="Unassembled WGS sequence"/>
</dbReference>
<evidence type="ECO:0000256" key="10">
    <source>
        <dbReference type="PROSITE-ProRule" id="PRU01360"/>
    </source>
</evidence>
<gene>
    <name evidence="15" type="ORF">KK083_13300</name>
</gene>
<keyword evidence="8 15" id="KW-0675">Receptor</keyword>
<keyword evidence="5 12" id="KW-0732">Signal</keyword>
<dbReference type="Pfam" id="PF07715">
    <property type="entry name" value="Plug"/>
    <property type="match status" value="1"/>
</dbReference>
<dbReference type="InterPro" id="IPR000531">
    <property type="entry name" value="Beta-barrel_TonB"/>
</dbReference>
<evidence type="ECO:0000259" key="14">
    <source>
        <dbReference type="Pfam" id="PF07715"/>
    </source>
</evidence>
<dbReference type="PANTHER" id="PTHR30069:SF29">
    <property type="entry name" value="HEMOGLOBIN AND HEMOGLOBIN-HAPTOGLOBIN-BINDING PROTEIN 1-RELATED"/>
    <property type="match status" value="1"/>
</dbReference>
<accession>A0AAP2DK55</accession>
<keyword evidence="4 10" id="KW-0812">Transmembrane</keyword>
<dbReference type="Gene3D" id="2.40.170.20">
    <property type="entry name" value="TonB-dependent receptor, beta-barrel domain"/>
    <property type="match status" value="1"/>
</dbReference>
<evidence type="ECO:0000256" key="7">
    <source>
        <dbReference type="ARBA" id="ARBA00023136"/>
    </source>
</evidence>
<evidence type="ECO:0000256" key="6">
    <source>
        <dbReference type="ARBA" id="ARBA00023077"/>
    </source>
</evidence>
<dbReference type="EMBL" id="JAHESF010000011">
    <property type="protein sequence ID" value="MBT1697863.1"/>
    <property type="molecule type" value="Genomic_DNA"/>
</dbReference>
<evidence type="ECO:0000256" key="3">
    <source>
        <dbReference type="ARBA" id="ARBA00022452"/>
    </source>
</evidence>
<feature type="chain" id="PRO_5042913032" evidence="12">
    <location>
        <begin position="22"/>
        <end position="728"/>
    </location>
</feature>
<dbReference type="Pfam" id="PF00593">
    <property type="entry name" value="TonB_dep_Rec_b-barrel"/>
    <property type="match status" value="1"/>
</dbReference>
<evidence type="ECO:0000256" key="12">
    <source>
        <dbReference type="SAM" id="SignalP"/>
    </source>
</evidence>
<dbReference type="AlphaFoldDB" id="A0AAP2DK55"/>
<comment type="similarity">
    <text evidence="10 11">Belongs to the TonB-dependent receptor family.</text>
</comment>
<comment type="subcellular location">
    <subcellularLocation>
        <location evidence="1 10">Cell outer membrane</location>
        <topology evidence="1 10">Multi-pass membrane protein</topology>
    </subcellularLocation>
</comment>
<dbReference type="PANTHER" id="PTHR30069">
    <property type="entry name" value="TONB-DEPENDENT OUTER MEMBRANE RECEPTOR"/>
    <property type="match status" value="1"/>
</dbReference>
<keyword evidence="3 10" id="KW-1134">Transmembrane beta strand</keyword>
<evidence type="ECO:0000313" key="15">
    <source>
        <dbReference type="EMBL" id="MBT1697863.1"/>
    </source>
</evidence>
<dbReference type="InterPro" id="IPR039426">
    <property type="entry name" value="TonB-dep_rcpt-like"/>
</dbReference>
<evidence type="ECO:0000256" key="4">
    <source>
        <dbReference type="ARBA" id="ARBA00022692"/>
    </source>
</evidence>
<comment type="caution">
    <text evidence="15">The sequence shown here is derived from an EMBL/GenBank/DDBJ whole genome shotgun (WGS) entry which is preliminary data.</text>
</comment>
<dbReference type="PROSITE" id="PS52016">
    <property type="entry name" value="TONB_DEPENDENT_REC_3"/>
    <property type="match status" value="1"/>
</dbReference>
<evidence type="ECO:0000256" key="2">
    <source>
        <dbReference type="ARBA" id="ARBA00022448"/>
    </source>
</evidence>
<sequence>MKIKFYRIICLLLTSTSVAWGQQQDSVDYHDLTLEELMNIEIVSASKKSESLFDASLSASVITREEIRNAGATSIMEALRLVPGVIVREQTNGNYDIHVRGLDNVPPNSLTLSSTNTTTLVMINNRPVYNYLQGGTFWETLPIDLNDVERIEVVRGPSSTLYGPNAVSGVINIITREAGKDGLNVNGSAQMGSLNTSIVNASGMYRFNDKFNLGVSGNYQHRDRSETRYMDYATNQWVNTPNELSTSNPTERYPHPERSMAKYGLNSFLQYTPSERVKLNLAGGWQDSQVQSIMFDNSVSNLSTTSTNSRYADLRATTYGVTTQLSYTNATQAPAQGLGGSRYEYSVIDANIEYEFVVNKLSIKPGITYRDAVYDDSKYWDIANYKGSINGKESMETLGAGVRLDYLLLNEKLRLAGGIRFDKFTYPDKVFTSYQAAASYKLNDANLIRVVYSKAYRSPFIFDTFIDYRSIRPTATPGVSTVSIVSGNKDLALLNSGMIELGFRSKLRSNISLDIEGYYTRTKNYTAIIQGATQLTPANYPIVAQTDIKVGNLPFEVAQLGTSISLNVVIDKLQLKPFITLQKTTLEDYAPYFSTSAAAPNSLNNFDPATYNLNSGIGTETEHQFTPKAYGGAFINYSISQKFNINVNTYWFSKQTFLHRQNIEFKDGVRGIEHIEGKAIVNARVSYVPVKAVSIFVTGKNLLGKKSIEYFDGDATPSMVLGGVTFDF</sequence>
<dbReference type="InterPro" id="IPR036942">
    <property type="entry name" value="Beta-barrel_TonB_sf"/>
</dbReference>
<feature type="signal peptide" evidence="12">
    <location>
        <begin position="1"/>
        <end position="21"/>
    </location>
</feature>
<protein>
    <submittedName>
        <fullName evidence="15">TonB-dependent receptor plug domain-containing protein</fullName>
    </submittedName>
</protein>
<keyword evidence="16" id="KW-1185">Reference proteome</keyword>
<dbReference type="GO" id="GO:0044718">
    <property type="term" value="P:siderophore transmembrane transport"/>
    <property type="evidence" value="ECO:0007669"/>
    <property type="project" value="TreeGrafter"/>
</dbReference>
<evidence type="ECO:0000256" key="11">
    <source>
        <dbReference type="RuleBase" id="RU003357"/>
    </source>
</evidence>
<evidence type="ECO:0000256" key="9">
    <source>
        <dbReference type="ARBA" id="ARBA00023237"/>
    </source>
</evidence>
<evidence type="ECO:0000259" key="13">
    <source>
        <dbReference type="Pfam" id="PF00593"/>
    </source>
</evidence>
<name>A0AAP2DK55_9BACT</name>
<dbReference type="RefSeq" id="WP_254163733.1">
    <property type="nucleotide sequence ID" value="NZ_JAHESF010000011.1"/>
</dbReference>
<proteinExistence type="inferred from homology"/>
<dbReference type="InterPro" id="IPR037066">
    <property type="entry name" value="Plug_dom_sf"/>
</dbReference>
<feature type="domain" description="TonB-dependent receptor plug" evidence="14">
    <location>
        <begin position="53"/>
        <end position="170"/>
    </location>
</feature>
<feature type="domain" description="TonB-dependent receptor-like beta-barrel" evidence="13">
    <location>
        <begin position="216"/>
        <end position="702"/>
    </location>
</feature>
<keyword evidence="9 10" id="KW-0998">Cell outer membrane</keyword>
<keyword evidence="6 11" id="KW-0798">TonB box</keyword>
<reference evidence="15 16" key="1">
    <citation type="submission" date="2021-05" db="EMBL/GenBank/DDBJ databases">
        <title>A Polyphasic approach of four new species of the genus Ohtaekwangia: Ohtaekwangia histidinii sp. nov., Ohtaekwangia cretensis sp. nov., Ohtaekwangia indiensis sp. nov., Ohtaekwangia reichenbachii sp. nov. from diverse environment.</title>
        <authorList>
            <person name="Octaviana S."/>
        </authorList>
    </citation>
    <scope>NUCLEOTIDE SEQUENCE [LARGE SCALE GENOMIC DNA]</scope>
    <source>
        <strain evidence="15 16">PWU4</strain>
    </source>
</reference>
<dbReference type="GO" id="GO:0009279">
    <property type="term" value="C:cell outer membrane"/>
    <property type="evidence" value="ECO:0007669"/>
    <property type="project" value="UniProtKB-SubCell"/>
</dbReference>
<evidence type="ECO:0000256" key="1">
    <source>
        <dbReference type="ARBA" id="ARBA00004571"/>
    </source>
</evidence>
<evidence type="ECO:0000313" key="16">
    <source>
        <dbReference type="Proteomes" id="UP001319200"/>
    </source>
</evidence>
<organism evidence="15 16">
    <name type="scientific">Chryseosolibacter histidini</name>
    <dbReference type="NCBI Taxonomy" id="2782349"/>
    <lineage>
        <taxon>Bacteria</taxon>
        <taxon>Pseudomonadati</taxon>
        <taxon>Bacteroidota</taxon>
        <taxon>Cytophagia</taxon>
        <taxon>Cytophagales</taxon>
        <taxon>Chryseotaleaceae</taxon>
        <taxon>Chryseosolibacter</taxon>
    </lineage>
</organism>